<sequence length="307" mass="36104">MKIAYLILAHKQPKQLSCLIKQLISDNVHFFIHIDIKSEIEDFQNETAKLNANIIYINNREKGQWGDIGIVKGTIHLIKEAKKQLEFDYYILLSGMDFPIKNNHYIIDFLNYNNGKSFISYFPMPIETLNYGGLDRVVGYSYTINSKRQTFVPFKLKPKFNFKGHVLNMILALVSIPKGKRKPPKCIKNFYYGSQWWMLNKTAIDYILEFLNSCPEYINFNRFSLLPDEFFFQTILLNSSTLEHLNLVNNNYRYTDWDQNSNHPKMLSIVDYKNLMDSSALFARKFEYPSDLICQIQKTICPHDEII</sequence>
<evidence type="ECO:0000256" key="9">
    <source>
        <dbReference type="ARBA" id="ARBA00022989"/>
    </source>
</evidence>
<dbReference type="GO" id="GO:0005789">
    <property type="term" value="C:endoplasmic reticulum membrane"/>
    <property type="evidence" value="ECO:0007669"/>
    <property type="project" value="UniProtKB-SubCell"/>
</dbReference>
<evidence type="ECO:0000256" key="10">
    <source>
        <dbReference type="ARBA" id="ARBA00023034"/>
    </source>
</evidence>
<dbReference type="EMBL" id="VSSQ01001684">
    <property type="protein sequence ID" value="MPM10364.1"/>
    <property type="molecule type" value="Genomic_DNA"/>
</dbReference>
<keyword evidence="3" id="KW-0328">Glycosyltransferase</keyword>
<evidence type="ECO:0000256" key="3">
    <source>
        <dbReference type="ARBA" id="ARBA00022676"/>
    </source>
</evidence>
<keyword evidence="12" id="KW-1015">Disulfide bond</keyword>
<evidence type="ECO:0000256" key="5">
    <source>
        <dbReference type="ARBA" id="ARBA00022692"/>
    </source>
</evidence>
<dbReference type="GO" id="GO:0000139">
    <property type="term" value="C:Golgi membrane"/>
    <property type="evidence" value="ECO:0007669"/>
    <property type="project" value="UniProtKB-SubCell"/>
</dbReference>
<keyword evidence="8" id="KW-0735">Signal-anchor</keyword>
<keyword evidence="7" id="KW-0256">Endoplasmic reticulum</keyword>
<comment type="caution">
    <text evidence="15">The sequence shown here is derived from an EMBL/GenBank/DDBJ whole genome shotgun (WGS) entry which is preliminary data.</text>
</comment>
<keyword evidence="9" id="KW-1133">Transmembrane helix</keyword>
<evidence type="ECO:0000256" key="1">
    <source>
        <dbReference type="ARBA" id="ARBA00004323"/>
    </source>
</evidence>
<evidence type="ECO:0000256" key="14">
    <source>
        <dbReference type="ARBA" id="ARBA00042865"/>
    </source>
</evidence>
<evidence type="ECO:0000256" key="8">
    <source>
        <dbReference type="ARBA" id="ARBA00022968"/>
    </source>
</evidence>
<evidence type="ECO:0000256" key="6">
    <source>
        <dbReference type="ARBA" id="ARBA00022723"/>
    </source>
</evidence>
<evidence type="ECO:0000256" key="4">
    <source>
        <dbReference type="ARBA" id="ARBA00022679"/>
    </source>
</evidence>
<evidence type="ECO:0000256" key="12">
    <source>
        <dbReference type="ARBA" id="ARBA00023157"/>
    </source>
</evidence>
<keyword evidence="13" id="KW-0325">Glycoprotein</keyword>
<accession>A0A644X899</accession>
<dbReference type="GO" id="GO:0015012">
    <property type="term" value="P:heparan sulfate proteoglycan biosynthetic process"/>
    <property type="evidence" value="ECO:0007669"/>
    <property type="project" value="TreeGrafter"/>
</dbReference>
<dbReference type="Pfam" id="PF02485">
    <property type="entry name" value="Branch"/>
    <property type="match status" value="1"/>
</dbReference>
<dbReference type="PANTHER" id="PTHR46025:SF3">
    <property type="entry name" value="XYLOSYLTRANSFERASE OXT"/>
    <property type="match status" value="1"/>
</dbReference>
<protein>
    <recommendedName>
        <fullName evidence="14">Peptide O-xylosyltransferase</fullName>
    </recommendedName>
</protein>
<keyword evidence="5" id="KW-0812">Transmembrane</keyword>
<evidence type="ECO:0000256" key="11">
    <source>
        <dbReference type="ARBA" id="ARBA00023136"/>
    </source>
</evidence>
<comment type="subcellular location">
    <subcellularLocation>
        <location evidence="2">Endoplasmic reticulum membrane</location>
        <topology evidence="2">Single-pass type II membrane protein</topology>
    </subcellularLocation>
    <subcellularLocation>
        <location evidence="1">Golgi apparatus membrane</location>
        <topology evidence="1">Single-pass type II membrane protein</topology>
    </subcellularLocation>
</comment>
<keyword evidence="4" id="KW-0808">Transferase</keyword>
<proteinExistence type="predicted"/>
<dbReference type="GO" id="GO:0046872">
    <property type="term" value="F:metal ion binding"/>
    <property type="evidence" value="ECO:0007669"/>
    <property type="project" value="UniProtKB-KW"/>
</dbReference>
<gene>
    <name evidence="15" type="ORF">SDC9_56695</name>
</gene>
<dbReference type="PANTHER" id="PTHR46025">
    <property type="entry name" value="XYLOSYLTRANSFERASE OXT"/>
    <property type="match status" value="1"/>
</dbReference>
<dbReference type="AlphaFoldDB" id="A0A644X899"/>
<dbReference type="InterPro" id="IPR003406">
    <property type="entry name" value="Glyco_trans_14"/>
</dbReference>
<dbReference type="GO" id="GO:0030158">
    <property type="term" value="F:protein xylosyltransferase activity"/>
    <property type="evidence" value="ECO:0007669"/>
    <property type="project" value="InterPro"/>
</dbReference>
<organism evidence="15">
    <name type="scientific">bioreactor metagenome</name>
    <dbReference type="NCBI Taxonomy" id="1076179"/>
    <lineage>
        <taxon>unclassified sequences</taxon>
        <taxon>metagenomes</taxon>
        <taxon>ecological metagenomes</taxon>
    </lineage>
</organism>
<keyword evidence="10" id="KW-0333">Golgi apparatus</keyword>
<name>A0A644X899_9ZZZZ</name>
<evidence type="ECO:0000256" key="7">
    <source>
        <dbReference type="ARBA" id="ARBA00022824"/>
    </source>
</evidence>
<keyword evidence="6" id="KW-0479">Metal-binding</keyword>
<evidence type="ECO:0000256" key="13">
    <source>
        <dbReference type="ARBA" id="ARBA00023180"/>
    </source>
</evidence>
<evidence type="ECO:0000256" key="2">
    <source>
        <dbReference type="ARBA" id="ARBA00004648"/>
    </source>
</evidence>
<reference evidence="15" key="1">
    <citation type="submission" date="2019-08" db="EMBL/GenBank/DDBJ databases">
        <authorList>
            <person name="Kucharzyk K."/>
            <person name="Murdoch R.W."/>
            <person name="Higgins S."/>
            <person name="Loffler F."/>
        </authorList>
    </citation>
    <scope>NUCLEOTIDE SEQUENCE</scope>
</reference>
<dbReference type="InterPro" id="IPR043538">
    <property type="entry name" value="XYLT"/>
</dbReference>
<dbReference type="GO" id="GO:0050650">
    <property type="term" value="P:chondroitin sulfate proteoglycan biosynthetic process"/>
    <property type="evidence" value="ECO:0007669"/>
    <property type="project" value="TreeGrafter"/>
</dbReference>
<keyword evidence="11" id="KW-0472">Membrane</keyword>
<evidence type="ECO:0000313" key="15">
    <source>
        <dbReference type="EMBL" id="MPM10364.1"/>
    </source>
</evidence>